<evidence type="ECO:0000256" key="2">
    <source>
        <dbReference type="ARBA" id="ARBA00022737"/>
    </source>
</evidence>
<dbReference type="InterPro" id="IPR018247">
    <property type="entry name" value="EF_Hand_1_Ca_BS"/>
</dbReference>
<dbReference type="Pfam" id="PF13499">
    <property type="entry name" value="EF-hand_7"/>
    <property type="match status" value="1"/>
</dbReference>
<evidence type="ECO:0000256" key="4">
    <source>
        <dbReference type="SAM" id="MobiDB-lite"/>
    </source>
</evidence>
<dbReference type="FunFam" id="1.10.238.10:FF:000178">
    <property type="entry name" value="Calmodulin-2 A"/>
    <property type="match status" value="1"/>
</dbReference>
<dbReference type="Gene3D" id="1.10.238.10">
    <property type="entry name" value="EF-hand"/>
    <property type="match status" value="2"/>
</dbReference>
<comment type="caution">
    <text evidence="6">The sequence shown here is derived from an EMBL/GenBank/DDBJ whole genome shotgun (WGS) entry which is preliminary data.</text>
</comment>
<dbReference type="GO" id="GO:0043226">
    <property type="term" value="C:organelle"/>
    <property type="evidence" value="ECO:0007669"/>
    <property type="project" value="UniProtKB-ARBA"/>
</dbReference>
<dbReference type="PROSITE" id="PS50222">
    <property type="entry name" value="EF_HAND_2"/>
    <property type="match status" value="2"/>
</dbReference>
<evidence type="ECO:0000256" key="3">
    <source>
        <dbReference type="ARBA" id="ARBA00022837"/>
    </source>
</evidence>
<evidence type="ECO:0000256" key="1">
    <source>
        <dbReference type="ARBA" id="ARBA00022723"/>
    </source>
</evidence>
<keyword evidence="3" id="KW-0106">Calcium</keyword>
<feature type="compositionally biased region" description="Low complexity" evidence="4">
    <location>
        <begin position="59"/>
        <end position="72"/>
    </location>
</feature>
<feature type="domain" description="EF-hand" evidence="5">
    <location>
        <begin position="198"/>
        <end position="228"/>
    </location>
</feature>
<reference evidence="6" key="1">
    <citation type="submission" date="2020-06" db="EMBL/GenBank/DDBJ databases">
        <authorList>
            <person name="Li T."/>
            <person name="Hu X."/>
            <person name="Zhang T."/>
            <person name="Song X."/>
            <person name="Zhang H."/>
            <person name="Dai N."/>
            <person name="Sheng W."/>
            <person name="Hou X."/>
            <person name="Wei L."/>
        </authorList>
    </citation>
    <scope>NUCLEOTIDE SEQUENCE</scope>
    <source>
        <strain evidence="6">KEN1</strain>
        <tissue evidence="6">Leaf</tissue>
    </source>
</reference>
<evidence type="ECO:0000259" key="5">
    <source>
        <dbReference type="PROSITE" id="PS50222"/>
    </source>
</evidence>
<dbReference type="InterPro" id="IPR011992">
    <property type="entry name" value="EF-hand-dom_pair"/>
</dbReference>
<keyword evidence="1" id="KW-0479">Metal-binding</keyword>
<sequence length="228" mass="25596">MQFPQEFGPEFTNISRNSILYINPSLTFHSFQVPTFAIHLPWRFPALLRRSTPGLSSSASPAAFASSHTPPTLHLKPPAAPTEDSTSKTSTSEDEFRRVFSFLDADSDGKISAEELRDYFDSIGESLSYDDAKRIIGEFSNGSLLLGYGEFVRLMELRDGDGDVVLRQAFEVYEVEKGSGFITPEGLRQVLRRLGDVKSLQECKAMIRVYDLDGNGVLDFHEFYKMMT</sequence>
<feature type="region of interest" description="Disordered" evidence="4">
    <location>
        <begin position="59"/>
        <end position="92"/>
    </location>
</feature>
<dbReference type="CDD" id="cd00051">
    <property type="entry name" value="EFh"/>
    <property type="match status" value="2"/>
</dbReference>
<dbReference type="PROSITE" id="PS00018">
    <property type="entry name" value="EF_HAND_1"/>
    <property type="match status" value="2"/>
</dbReference>
<name>A0AAW2VS62_9LAMI</name>
<gene>
    <name evidence="6" type="ORF">Slati_2579700</name>
</gene>
<protein>
    <submittedName>
        <fullName evidence="6">Calcium-binding protein CML41</fullName>
    </submittedName>
</protein>
<evidence type="ECO:0000313" key="6">
    <source>
        <dbReference type="EMBL" id="KAL0432454.1"/>
    </source>
</evidence>
<dbReference type="PANTHER" id="PTHR10891">
    <property type="entry name" value="EF-HAND CALCIUM-BINDING DOMAIN CONTAINING PROTEIN"/>
    <property type="match status" value="1"/>
</dbReference>
<dbReference type="EMBL" id="JACGWN010000009">
    <property type="protein sequence ID" value="KAL0432454.1"/>
    <property type="molecule type" value="Genomic_DNA"/>
</dbReference>
<dbReference type="InterPro" id="IPR039647">
    <property type="entry name" value="EF_hand_pair_protein_CML-like"/>
</dbReference>
<proteinExistence type="predicted"/>
<dbReference type="SMART" id="SM00054">
    <property type="entry name" value="EFh"/>
    <property type="match status" value="3"/>
</dbReference>
<dbReference type="Pfam" id="PF13405">
    <property type="entry name" value="EF-hand_6"/>
    <property type="match status" value="1"/>
</dbReference>
<organism evidence="6">
    <name type="scientific">Sesamum latifolium</name>
    <dbReference type="NCBI Taxonomy" id="2727402"/>
    <lineage>
        <taxon>Eukaryota</taxon>
        <taxon>Viridiplantae</taxon>
        <taxon>Streptophyta</taxon>
        <taxon>Embryophyta</taxon>
        <taxon>Tracheophyta</taxon>
        <taxon>Spermatophyta</taxon>
        <taxon>Magnoliopsida</taxon>
        <taxon>eudicotyledons</taxon>
        <taxon>Gunneridae</taxon>
        <taxon>Pentapetalae</taxon>
        <taxon>asterids</taxon>
        <taxon>lamiids</taxon>
        <taxon>Lamiales</taxon>
        <taxon>Pedaliaceae</taxon>
        <taxon>Sesamum</taxon>
    </lineage>
</organism>
<reference evidence="6" key="2">
    <citation type="journal article" date="2024" name="Plant">
        <title>Genomic evolution and insights into agronomic trait innovations of Sesamum species.</title>
        <authorList>
            <person name="Miao H."/>
            <person name="Wang L."/>
            <person name="Qu L."/>
            <person name="Liu H."/>
            <person name="Sun Y."/>
            <person name="Le M."/>
            <person name="Wang Q."/>
            <person name="Wei S."/>
            <person name="Zheng Y."/>
            <person name="Lin W."/>
            <person name="Duan Y."/>
            <person name="Cao H."/>
            <person name="Xiong S."/>
            <person name="Wang X."/>
            <person name="Wei L."/>
            <person name="Li C."/>
            <person name="Ma Q."/>
            <person name="Ju M."/>
            <person name="Zhao R."/>
            <person name="Li G."/>
            <person name="Mu C."/>
            <person name="Tian Q."/>
            <person name="Mei H."/>
            <person name="Zhang T."/>
            <person name="Gao T."/>
            <person name="Zhang H."/>
        </authorList>
    </citation>
    <scope>NUCLEOTIDE SEQUENCE</scope>
    <source>
        <strain evidence="6">KEN1</strain>
    </source>
</reference>
<feature type="domain" description="EF-hand" evidence="5">
    <location>
        <begin position="91"/>
        <end position="126"/>
    </location>
</feature>
<dbReference type="AlphaFoldDB" id="A0AAW2VS62"/>
<dbReference type="SUPFAM" id="SSF47473">
    <property type="entry name" value="EF-hand"/>
    <property type="match status" value="1"/>
</dbReference>
<dbReference type="InterPro" id="IPR002048">
    <property type="entry name" value="EF_hand_dom"/>
</dbReference>
<accession>A0AAW2VS62</accession>
<keyword evidence="2" id="KW-0677">Repeat</keyword>
<dbReference type="GO" id="GO:0005509">
    <property type="term" value="F:calcium ion binding"/>
    <property type="evidence" value="ECO:0007669"/>
    <property type="project" value="InterPro"/>
</dbReference>